<dbReference type="GeneTree" id="ENSGT00980000203445"/>
<sequence length="38" mass="3766">VGSSLGVRRGSDAEAETGGERLVRPGTAAVQLPATATQ</sequence>
<dbReference type="InParanoid" id="A0A3Q3E3N2"/>
<evidence type="ECO:0000313" key="2">
    <source>
        <dbReference type="Ensembl" id="ENSLBEP00000001990.1"/>
    </source>
</evidence>
<evidence type="ECO:0000313" key="3">
    <source>
        <dbReference type="Proteomes" id="UP000261660"/>
    </source>
</evidence>
<dbReference type="Ensembl" id="ENSLBET00000002112.1">
    <property type="protein sequence ID" value="ENSLBEP00000001990.1"/>
    <property type="gene ID" value="ENSLBEG00000001571.1"/>
</dbReference>
<accession>A0A3Q3E3N2</accession>
<name>A0A3Q3E3N2_9LABR</name>
<dbReference type="Proteomes" id="UP000261660">
    <property type="component" value="Unplaced"/>
</dbReference>
<proteinExistence type="predicted"/>
<dbReference type="AlphaFoldDB" id="A0A3Q3E3N2"/>
<keyword evidence="3" id="KW-1185">Reference proteome</keyword>
<reference evidence="2" key="1">
    <citation type="submission" date="2025-08" db="UniProtKB">
        <authorList>
            <consortium name="Ensembl"/>
        </authorList>
    </citation>
    <scope>IDENTIFICATION</scope>
</reference>
<protein>
    <submittedName>
        <fullName evidence="2">Par-3 family cell polarity regulator alpha, a</fullName>
    </submittedName>
</protein>
<feature type="region of interest" description="Disordered" evidence="1">
    <location>
        <begin position="1"/>
        <end position="38"/>
    </location>
</feature>
<reference evidence="2" key="2">
    <citation type="submission" date="2025-09" db="UniProtKB">
        <authorList>
            <consortium name="Ensembl"/>
        </authorList>
    </citation>
    <scope>IDENTIFICATION</scope>
</reference>
<evidence type="ECO:0000256" key="1">
    <source>
        <dbReference type="SAM" id="MobiDB-lite"/>
    </source>
</evidence>
<organism evidence="2 3">
    <name type="scientific">Labrus bergylta</name>
    <name type="common">ballan wrasse</name>
    <dbReference type="NCBI Taxonomy" id="56723"/>
    <lineage>
        <taxon>Eukaryota</taxon>
        <taxon>Metazoa</taxon>
        <taxon>Chordata</taxon>
        <taxon>Craniata</taxon>
        <taxon>Vertebrata</taxon>
        <taxon>Euteleostomi</taxon>
        <taxon>Actinopterygii</taxon>
        <taxon>Neopterygii</taxon>
        <taxon>Teleostei</taxon>
        <taxon>Neoteleostei</taxon>
        <taxon>Acanthomorphata</taxon>
        <taxon>Eupercaria</taxon>
        <taxon>Labriformes</taxon>
        <taxon>Labridae</taxon>
        <taxon>Labrus</taxon>
    </lineage>
</organism>